<dbReference type="EMBL" id="JGYP01000001">
    <property type="protein sequence ID" value="KFI46595.1"/>
    <property type="molecule type" value="Genomic_DNA"/>
</dbReference>
<gene>
    <name evidence="1" type="ORF">BBOH_0067</name>
</gene>
<dbReference type="STRING" id="1437606.BBOH_0067"/>
<comment type="caution">
    <text evidence="1">The sequence shown here is derived from an EMBL/GenBank/DDBJ whole genome shotgun (WGS) entry which is preliminary data.</text>
</comment>
<organism evidence="1 2">
    <name type="scientific">Bifidobacterium bohemicum DSM 22767</name>
    <dbReference type="NCBI Taxonomy" id="1437606"/>
    <lineage>
        <taxon>Bacteria</taxon>
        <taxon>Bacillati</taxon>
        <taxon>Actinomycetota</taxon>
        <taxon>Actinomycetes</taxon>
        <taxon>Bifidobacteriales</taxon>
        <taxon>Bifidobacteriaceae</taxon>
        <taxon>Bifidobacterium</taxon>
    </lineage>
</organism>
<keyword evidence="2" id="KW-1185">Reference proteome</keyword>
<dbReference type="AlphaFoldDB" id="A0A086ZJ95"/>
<evidence type="ECO:0000313" key="2">
    <source>
        <dbReference type="Proteomes" id="UP000029096"/>
    </source>
</evidence>
<proteinExistence type="predicted"/>
<evidence type="ECO:0000313" key="1">
    <source>
        <dbReference type="EMBL" id="KFI46595.1"/>
    </source>
</evidence>
<reference evidence="1 2" key="1">
    <citation type="submission" date="2014-03" db="EMBL/GenBank/DDBJ databases">
        <title>Genomics of Bifidobacteria.</title>
        <authorList>
            <person name="Ventura M."/>
            <person name="Milani C."/>
            <person name="Lugli G.A."/>
        </authorList>
    </citation>
    <scope>NUCLEOTIDE SEQUENCE [LARGE SCALE GENOMIC DNA]</scope>
    <source>
        <strain evidence="1 2">DSM 22767</strain>
    </source>
</reference>
<sequence>MGTTASLSDELETGQYSSVMSYSGTIGMELANRPVPYHISRCFPGTLESSQCQELVMSACRVAYMCVDVVRGRMPPQNLQRAVSPSCMKRLETMAYLLKNHMRTHRELKEQLCYLPRSCPP</sequence>
<dbReference type="Proteomes" id="UP000029096">
    <property type="component" value="Unassembled WGS sequence"/>
</dbReference>
<name>A0A086ZJ95_9BIFI</name>
<protein>
    <submittedName>
        <fullName evidence="1">Uncharacterized protein</fullName>
    </submittedName>
</protein>
<accession>A0A086ZJ95</accession>